<organism evidence="2">
    <name type="scientific">Anopheles sinensis</name>
    <name type="common">Mosquito</name>
    <dbReference type="NCBI Taxonomy" id="74873"/>
    <lineage>
        <taxon>Eukaryota</taxon>
        <taxon>Metazoa</taxon>
        <taxon>Ecdysozoa</taxon>
        <taxon>Arthropoda</taxon>
        <taxon>Hexapoda</taxon>
        <taxon>Insecta</taxon>
        <taxon>Pterygota</taxon>
        <taxon>Neoptera</taxon>
        <taxon>Endopterygota</taxon>
        <taxon>Diptera</taxon>
        <taxon>Nematocera</taxon>
        <taxon>Culicoidea</taxon>
        <taxon>Culicidae</taxon>
        <taxon>Anophelinae</taxon>
        <taxon>Anopheles</taxon>
    </lineage>
</organism>
<keyword evidence="1" id="KW-1133">Transmembrane helix</keyword>
<evidence type="ECO:0000256" key="1">
    <source>
        <dbReference type="SAM" id="Phobius"/>
    </source>
</evidence>
<dbReference type="GO" id="GO:0016740">
    <property type="term" value="F:transferase activity"/>
    <property type="evidence" value="ECO:0007669"/>
    <property type="project" value="UniProtKB-KW"/>
</dbReference>
<dbReference type="Proteomes" id="UP000030765">
    <property type="component" value="Unassembled WGS sequence"/>
</dbReference>
<protein>
    <submittedName>
        <fullName evidence="2 3">Family 2 glycosyl transferase</fullName>
    </submittedName>
</protein>
<keyword evidence="1" id="KW-0812">Transmembrane</keyword>
<proteinExistence type="predicted"/>
<keyword evidence="1" id="KW-0472">Membrane</keyword>
<keyword evidence="4" id="KW-1185">Reference proteome</keyword>
<evidence type="ECO:0000313" key="2">
    <source>
        <dbReference type="EMBL" id="KFB48378.1"/>
    </source>
</evidence>
<feature type="transmembrane region" description="Helical" evidence="1">
    <location>
        <begin position="84"/>
        <end position="106"/>
    </location>
</feature>
<dbReference type="VEuPathDB" id="VectorBase:ASIC016499"/>
<dbReference type="EMBL" id="KE525340">
    <property type="protein sequence ID" value="KFB48378.1"/>
    <property type="molecule type" value="Genomic_DNA"/>
</dbReference>
<dbReference type="EMBL" id="ATLV01023063">
    <property type="status" value="NOT_ANNOTATED_CDS"/>
    <property type="molecule type" value="Genomic_DNA"/>
</dbReference>
<dbReference type="AlphaFoldDB" id="A0A084WDT4"/>
<reference evidence="3" key="2">
    <citation type="submission" date="2020-05" db="UniProtKB">
        <authorList>
            <consortium name="EnsemblMetazoa"/>
        </authorList>
    </citation>
    <scope>IDENTIFICATION</scope>
</reference>
<accession>A0A084WDT4</accession>
<name>A0A084WDT4_ANOSI</name>
<evidence type="ECO:0000313" key="3">
    <source>
        <dbReference type="EnsemblMetazoa" id="ASIC016499-PA"/>
    </source>
</evidence>
<keyword evidence="2" id="KW-0808">Transferase</keyword>
<evidence type="ECO:0000313" key="4">
    <source>
        <dbReference type="Proteomes" id="UP000030765"/>
    </source>
</evidence>
<dbReference type="EnsemblMetazoa" id="ASIC016499-RA">
    <property type="protein sequence ID" value="ASIC016499-PA"/>
    <property type="gene ID" value="ASIC016499"/>
</dbReference>
<reference evidence="2 4" key="1">
    <citation type="journal article" date="2014" name="BMC Genomics">
        <title>Genome sequence of Anopheles sinensis provides insight into genetics basis of mosquito competence for malaria parasites.</title>
        <authorList>
            <person name="Zhou D."/>
            <person name="Zhang D."/>
            <person name="Ding G."/>
            <person name="Shi L."/>
            <person name="Hou Q."/>
            <person name="Ye Y."/>
            <person name="Xu Y."/>
            <person name="Zhou H."/>
            <person name="Xiong C."/>
            <person name="Li S."/>
            <person name="Yu J."/>
            <person name="Hong S."/>
            <person name="Yu X."/>
            <person name="Zou P."/>
            <person name="Chen C."/>
            <person name="Chang X."/>
            <person name="Wang W."/>
            <person name="Lv Y."/>
            <person name="Sun Y."/>
            <person name="Ma L."/>
            <person name="Shen B."/>
            <person name="Zhu C."/>
        </authorList>
    </citation>
    <scope>NUCLEOTIDE SEQUENCE [LARGE SCALE GENOMIC DNA]</scope>
</reference>
<sequence>MDRERVETASENWRENGAGKDMFPFMVEETKKQPTATNRMTLEDARMNKGKHIIHGDMHRHGRGSRESRNRGLALAKRMSSRKLTYFLFPNLKTSSLILAIHYVFLFCCPFPGFYPSPEEGCDTGR</sequence>
<gene>
    <name evidence="2" type="ORF">ZHAS_00016499</name>
</gene>